<dbReference type="Pfam" id="PF00880">
    <property type="entry name" value="Nebulin"/>
    <property type="match status" value="70"/>
</dbReference>
<evidence type="ECO:0000256" key="3">
    <source>
        <dbReference type="SAM" id="MobiDB-lite"/>
    </source>
</evidence>
<dbReference type="InterPro" id="IPR055297">
    <property type="entry name" value="NEBU/NEBL"/>
</dbReference>
<feature type="region of interest" description="Disordered" evidence="3">
    <location>
        <begin position="4403"/>
        <end position="4444"/>
    </location>
</feature>
<evidence type="ECO:0000256" key="1">
    <source>
        <dbReference type="ARBA" id="ARBA00022737"/>
    </source>
</evidence>
<evidence type="ECO:0008006" key="6">
    <source>
        <dbReference type="Google" id="ProtNLM"/>
    </source>
</evidence>
<dbReference type="PANTHER" id="PTHR11039">
    <property type="entry name" value="NEBULIN"/>
    <property type="match status" value="1"/>
</dbReference>
<dbReference type="EMBL" id="SGJD01005319">
    <property type="protein sequence ID" value="KAB0390565.1"/>
    <property type="molecule type" value="Genomic_DNA"/>
</dbReference>
<comment type="caution">
    <text evidence="4">The sequence shown here is derived from an EMBL/GenBank/DDBJ whole genome shotgun (WGS) entry which is preliminary data.</text>
</comment>
<dbReference type="SMART" id="SM00227">
    <property type="entry name" value="NEBU"/>
    <property type="match status" value="121"/>
</dbReference>
<proteinExistence type="predicted"/>
<dbReference type="GO" id="GO:0030018">
    <property type="term" value="C:Z disc"/>
    <property type="evidence" value="ECO:0007669"/>
    <property type="project" value="InterPro"/>
</dbReference>
<gene>
    <name evidence="4" type="ORF">E2I00_003263</name>
</gene>
<accession>A0A643BSJ8</accession>
<dbReference type="GO" id="GO:0051015">
    <property type="term" value="F:actin filament binding"/>
    <property type="evidence" value="ECO:0007669"/>
    <property type="project" value="InterPro"/>
</dbReference>
<feature type="compositionally biased region" description="Low complexity" evidence="3">
    <location>
        <begin position="4412"/>
        <end position="4427"/>
    </location>
</feature>
<evidence type="ECO:0000313" key="5">
    <source>
        <dbReference type="Proteomes" id="UP000437017"/>
    </source>
</evidence>
<evidence type="ECO:0000313" key="4">
    <source>
        <dbReference type="EMBL" id="KAB0390565.1"/>
    </source>
</evidence>
<dbReference type="Proteomes" id="UP000437017">
    <property type="component" value="Unassembled WGS sequence"/>
</dbReference>
<keyword evidence="1" id="KW-0677">Repeat</keyword>
<protein>
    <recommendedName>
        <fullName evidence="6">SH3 domain-containing protein</fullName>
    </recommendedName>
</protein>
<feature type="compositionally biased region" description="Basic and acidic residues" evidence="3">
    <location>
        <begin position="4373"/>
        <end position="4384"/>
    </location>
</feature>
<keyword evidence="2" id="KW-0009">Actin-binding</keyword>
<dbReference type="OrthoDB" id="9295290at2759"/>
<feature type="non-terminal residue" evidence="4">
    <location>
        <position position="1"/>
    </location>
</feature>
<dbReference type="PANTHER" id="PTHR11039:SF37">
    <property type="entry name" value="NEBULIN"/>
    <property type="match status" value="1"/>
</dbReference>
<dbReference type="InterPro" id="IPR013998">
    <property type="entry name" value="Nebulin-like"/>
</dbReference>
<dbReference type="PROSITE" id="PS51216">
    <property type="entry name" value="NEBULIN"/>
    <property type="match status" value="82"/>
</dbReference>
<organism evidence="4 5">
    <name type="scientific">Balaenoptera physalus</name>
    <name type="common">Fin whale</name>
    <name type="synonym">Balaena physalus</name>
    <dbReference type="NCBI Taxonomy" id="9770"/>
    <lineage>
        <taxon>Eukaryota</taxon>
        <taxon>Metazoa</taxon>
        <taxon>Chordata</taxon>
        <taxon>Craniata</taxon>
        <taxon>Vertebrata</taxon>
        <taxon>Euteleostomi</taxon>
        <taxon>Mammalia</taxon>
        <taxon>Eutheria</taxon>
        <taxon>Laurasiatheria</taxon>
        <taxon>Artiodactyla</taxon>
        <taxon>Whippomorpha</taxon>
        <taxon>Cetacea</taxon>
        <taxon>Mysticeti</taxon>
        <taxon>Balaenopteridae</taxon>
        <taxon>Balaenoptera</taxon>
    </lineage>
</organism>
<evidence type="ECO:0000256" key="2">
    <source>
        <dbReference type="ARBA" id="ARBA00023203"/>
    </source>
</evidence>
<dbReference type="InterPro" id="IPR000900">
    <property type="entry name" value="Nebulin_repeat"/>
</dbReference>
<dbReference type="GO" id="GO:0071691">
    <property type="term" value="P:cardiac muscle thin filament assembly"/>
    <property type="evidence" value="ECO:0007669"/>
    <property type="project" value="TreeGrafter"/>
</dbReference>
<keyword evidence="5" id="KW-1185">Reference proteome</keyword>
<name>A0A643BSJ8_BALPH</name>
<sequence length="4444" mass="516262">FKYKEDYRKQLGHHIGARAIHDDPKMMWSMHVAKIQSDREYKKDFEKWKTKFSSPVDMLGMVQAKKCQTLVSDMDYKNYLHQWTCLPDQTDVMHARQAYDLQSDNVYKSDLQWLRGIGWVPIGSVDVVRCKRAAEILSDNIYRQCPDKLKFTSVADSLEQVLARNNAINMNKHLYTEAWDKDKTQIHIMPDTPEIMLARQNKLNYSETLYKLANEEAKKKGYDLRSDAIPIVAAKASRDIVSDYKYKDGYRKQLGHHVGARDVKDDPKMMWSMHVAKIQSDREYKKDFEKWKTKFSSPVDMLGMVQAKKCQTLVSDMDYKNYLHQWTCLPDQNDVMHARQAYDLQSDNIYKSDLQWLRGIGWVPIGSVDVVRCKRAAEILSDNTYRQCPDKLKFTSVADSLEQVLAKNNAITMSKRLYTEAWDNDKTQIHMMPDTPEIMLARQNKINYSENLYRQAMEEAKKEGYDLRSDAIPIVAAKASRDIASDYKYKETYRKQLGHHIGARMIHDDPKMMWSLHVAKMQSDREYKKDFEKYKTRFSSPVDTLGIVLAKKCQTLVSDVDYKHPLHEWTCLPDQSDVIHARKAYDLQSDNLYKSDLEWMKGIGWVPIGSVEIVKAKRAGEILSDNIYRQRPDTLKFTSITDSPEHVLAKNNAINMSKHLYTEAWDNDKKTIHVMPDTPEIMLAKLNRINYSDKLYKLALEESKKEGYDLRVDAIPIQAAKASRNIASDYKYKEDYRKQLGHHIGARNVKDDTKMMWSIHMAKIQSDRQYKKDFENWKTKFSSPVDMLGVVLAKKCQILVSNIDYKKPLHEWTCLPDQNDIIQARKAYDLQSDAIYKADREWLRGVGWVPIGSVEVENVKRAGEILSERKYRQPADQLKFTSITDTPEIVLAKNNALTMSKHLYTEAWDTDKTSIHVMPDTPEIMLAKSNSANISQKLYTKGWDESKMKDYDLRADAILIKSAKASRDIASDYKYKEAYEKQKGHHIGARNVEDDPKIMCAIHAGKIQSEREYKKDFQKWKTKFSSPVDMLGILLAKKCQILVSDVDYRNYLHHWTCLPDQNDIIQARKAYELQSDNVYKADLEWLRGIGWMPEGSVEMTRVKGAQHLLNERLYRTRPEALKFTSIVDTPAVVLAKANSLQMSEKLYQEAWNKDKSNISIPSDMPVILQAHINAMQISNKLYQKDWDEAKQKGYDLRADAIEIKHAKASREIASEYKYKEGYRKQLGHYVGFRSLQDDPKLVWSMHAAKIQSDREYKKAYEKSKEIHTTPLDMMSIVQAKKCQDLVSDIDYRNYLHQWTCLPDQNDMIQAKKAYELQSDNVYKSDLEWLKGIGWLPEGSVEVMRVKNAQNLLNERLYRTRPEALKFTSIVDTPEVILAKINAVQISEPLYRDAWDKEKANVNVPADTPLMLQSKINTMQISNKQYQQAWEDVKMTGYDLRADAIGIRHAKASRDIASDYLYKTAYEKQKGHYVGCRNAKEDPKLVWAAHVLKMQNDRLYKKAYNDHKAKITIPTDMVSINAAKEGQALASDVDYRHYLHHWSCFPDQNDVIQARKAYDLQSDAIYKADLEWLRGIGWVPIGSPEVLRVKNAQHILQDSVYRTPVVKLKYTSIVDTPEVVLAKSNAENISIPKYREAWDMDKTSIHIMPDTPEINRARANALNVSNKIYREGWDAMKMSCDVRLDAIPIQAAKASREIASDYKYKLDHEKQKGHYVGTLTARDDNKIHWALIAGKIQNEREYRLHWAKWKSKFQSPPDMLSITHSKHCQALVSDIDYRNYMHQWMCVPDQRDVIQARKAYDLQSDAIYKADLEWLRGIGWMPNDSVSVNHAKHAADIFSEKKYRKKIETLNFTPVDDRVDYVTAKQSGEILNDIKYRKDWNDTKSKYTLTETPQLHAAQEAARILDQYLYKESWEKQKATSYILPPDAVPFVHAHHSRDVQSELKYKADHVKQKGHYVGVPTMRDDPKLVWFEHAGQIQNDRLYKEHYHKTKGRIHIPPDMVSVLAAKEGQALVSDIDYRNYVHQWTCHPDQNDVIQARKAYDLQSDNVYKADLEWLRGIGWIPLDSVDHVRVTKNQEMVTQIKYKKDALANYPNFTSVVDPPEIVLAKINSVNQSDVKYKETFNKLIKGKYTFSPDTPYITHSKDMGKLYSTILYKGAWEGTKAYGYTLDERYIPIVGAKHADFVNSELKYKETYEKLKGHYLAGKEISEFPNVVHSLDFQKMRSALNYRRHYEDTKANVHIPNDMMNHVLAKRCQYILSDLEYRHYFHHWTSLPEEPNVIRVQNAQEILSDNVYKSDLNWLKGIGCYVWDTPQILHAKKSYDLQSQIQYTAAGKENLKNYNLVTDTPLYVTALQSGINASEVKYKENYHQIKDKYTTVLETVDYDRTKNLKDLYSSNLYKEAWDKVKATSYTLPSNTVSLTHVKNQKHLASHSKYREEYEKFKALYTLPKSVEDDLNTARCLRVGKFNIDCQKLPVPTLPLTNCCKLVPLTSLVSKKGTYRHDSLRNSLCNWHVTLSSQRLYRSVYEKNKMKIHMVPDMVEMVTAKDSQKKVSEIDYRLHLHEWTCHPNLQVNSHVRKVTDEISNIVYKDDLNWLKGTGCYVWDTPEILHAKHAYDLRDDIKYKAHAQKTRNNYKLVTDTPIYVQAVQSGKQLSDAVYHHDYVHSVRGKVAPTTKTVDLDRALHAHKLQSENLYRRAGLHSLPTGYRLPVDTPHFKHTKDTQYMSSYFKYKEVYEHMKANGYTLGPNDVPFVNVRRVNNVTSERLYRQLYHKLKDKIHTTPDTPEIRQVRKTQEAVSELIYKSDFFKMQGHMISLPYTPHVLHCRYVGDITSDIKYKEDLQILRGLGCFLYDTPDMVRSRHLRKLWSNYLYTDNARKMRDKYKVVLDTPEYRKVQELKTHLSELVYRAAGKKQKSIFTSVPDTPDLIRAKRGQKLQSQYLYVELATKERPHHHAGNQTTALKHAKDVKDMVSEKKYKIQYEKMKDKYTPVPDTPILIRAKKAYWNASDLRYKETFQKTKGKYHTVKDALDVVYHRTVTDHISKIKYKQNYMSQLGIWRSIPDRPEHFHHRAVTDAVSDVKYKEDLTWLKGIGCYAFDTPDFTLAEKNKTLYSKYKYKEVFERTKSDFKYVADCPINRHFKFATQLMNEQKKYRADYEQRKDKYHLVVDEPRHLLAKIAGDQISQRKYKSSAKMLLKQGCNEILRPDMLTALYNTYMWSQIKYRKNYEETKDKFTSVVDTPEHLRTTKILYKLEYNKARPRGYTTIHDTPMLLHVRKVKDEVSDLKYKEVYQRTKSNCTIEPDAVHIKAAKDAYKVNTNLDYKKQYEANKAHWRWIPDRPDFIQAAKSSLQQSDFEYKLDREFLKGCKLSVTDDKDMVLALKNSIIESDLKYKQKHVKERGTCHAVPDTPQILLAKAVSNLVSENKYKRHVKKHLAQGSYTTLPETRDTIHVKEVTRNVSDTNYKEKFVKEKGKSNYSIMLEPPEVKHAMEVAKKQSNVAYKKDAKENLHYTTVADRPDIKKATQAAKQASEVEYRAKHRKEGSHGLSMLGRPDIEMAKKAAKLSSQIKYRENFNKEKGKRPKYNPRDSQLFKIMKDANNLTSEVKYKADLKKLHKPVTDMKESLIMNHVLNTSQLASSYQYKKNYEKSKGHYHTIPDNLEQLHLKEATELQSIVKYKEKYEKERGKPMLDFETPTYITAKESQQMQSGKEYKKDYEESIKGRNLIGLEVTPALLHVKYATKIASEKEYKKDLEESIRGKGLSEMEDTPDMLRAKNATQILNEKEYKRDLELEVKGRGLNAMANETPDFLRARNATDIASQIKYKQSAEMEKANFTSVVDTPEIIHAQQVKNLSSQKKYKEDAEKCMSCYETVLDTPEMQRIRENQKNFSLLQYQCDLKNNKGKITVVQDTPEILRVKENQKNFSSVLYKEDVSPGTAIGKTPEMMRVLYKENLGTGIPTPVTPEIERVKRNQENFSSVLYKENLGKGTPTPVTPEMERVKRNQENFSSILYKENLSKGTPLPVTPEMERVKHNQENFSSVLYKENIGKGIPVPITPEMERVKHNQENFSSVLYKENLGTGIPISITPEMQRVKLNQKNLSSVLYKENMGKGTSLPVTPEMERVKHNQENISSVLYKENVGKGTPILVTPEMQRVKRNQENISSVLYKENLGKATPALFTPEMERVKRNQENVLYKENMRKATPTPVTPEMERAKRNQENISSVLYSDSFRKQIQGKAAYVLDTPEMRRVRETQRHISTVKYHEDFEKHKGCFTPVVTDPITERVKKNTQDFSDINYRGIQRKVVEMEQKRNDQDQETTTGLRVWRTNPGSVFDYDPAEDNIQSRSLHMINAQAQRRSREQSRSASALSVSSCEEKSEHSEDAHLSTYSDGGVFFSATSPAYKHAKTTELPQQRSSSVATQQTTVSSIPSHPSTAGEGSLKHKN</sequence>
<reference evidence="4 5" key="1">
    <citation type="journal article" date="2019" name="PLoS ONE">
        <title>Genomic analyses reveal an absence of contemporary introgressive admixture between fin whales and blue whales, despite known hybrids.</title>
        <authorList>
            <person name="Westbury M.V."/>
            <person name="Petersen B."/>
            <person name="Lorenzen E.D."/>
        </authorList>
    </citation>
    <scope>NUCLEOTIDE SEQUENCE [LARGE SCALE GENOMIC DNA]</scope>
    <source>
        <strain evidence="4">FinWhale-01</strain>
    </source>
</reference>
<dbReference type="PRINTS" id="PR00510">
    <property type="entry name" value="NEBULIN"/>
</dbReference>
<feature type="region of interest" description="Disordered" evidence="3">
    <location>
        <begin position="4308"/>
        <end position="4338"/>
    </location>
</feature>
<feature type="region of interest" description="Disordered" evidence="3">
    <location>
        <begin position="4352"/>
        <end position="4385"/>
    </location>
</feature>
<feature type="compositionally biased region" description="Low complexity" evidence="3">
    <location>
        <begin position="4363"/>
        <end position="4372"/>
    </location>
</feature>